<dbReference type="Proteomes" id="UP000281594">
    <property type="component" value="Unassembled WGS sequence"/>
</dbReference>
<sequence>MRQSLPVPDRHPRAPAEHEVLMHRVHLGPESQEATTMVRMIVLPEVAKAAVCYVPIAIEYIDDVDLPLSMGGFAEHIEEFAAAH</sequence>
<organism evidence="2 3">
    <name type="scientific">Streptomyces rapamycinicus (strain ATCC 29253 / DSM 41530 / NRRL 5491 / AYB-994)</name>
    <name type="common">Streptomyces hygroscopicus (strain ATCC 29253)</name>
    <dbReference type="NCBI Taxonomy" id="1343740"/>
    <lineage>
        <taxon>Bacteria</taxon>
        <taxon>Bacillati</taxon>
        <taxon>Actinomycetota</taxon>
        <taxon>Actinomycetes</taxon>
        <taxon>Kitasatosporales</taxon>
        <taxon>Streptomycetaceae</taxon>
        <taxon>Streptomyces</taxon>
        <taxon>Streptomyces violaceusniger group</taxon>
    </lineage>
</organism>
<dbReference type="AlphaFoldDB" id="A0A3L8R8Z4"/>
<dbReference type="EMBL" id="QYCY01000002">
    <property type="protein sequence ID" value="RLV76269.1"/>
    <property type="molecule type" value="Genomic_DNA"/>
</dbReference>
<evidence type="ECO:0000313" key="3">
    <source>
        <dbReference type="Proteomes" id="UP000281594"/>
    </source>
</evidence>
<reference evidence="2 3" key="1">
    <citation type="journal article" date="2018" name="J. Biol. Chem.">
        <title>Discovery of the actinoplanic acid pathway in Streptomyces rapamycinicus reveals a genetically conserved synergism with rapamycin.</title>
        <authorList>
            <person name="Mrak P."/>
            <person name="Krastel P."/>
            <person name="Pivk Lukancic P."/>
            <person name="Tao J."/>
            <person name="Pistorius D."/>
            <person name="Moore C.M."/>
        </authorList>
    </citation>
    <scope>NUCLEOTIDE SEQUENCE [LARGE SCALE GENOMIC DNA]</scope>
    <source>
        <strain evidence="2 3">NRRL 5491</strain>
    </source>
</reference>
<gene>
    <name evidence="2" type="ORF">D3C57_143625</name>
    <name evidence="1" type="ORF">D3C57_143775</name>
</gene>
<evidence type="ECO:0000313" key="1">
    <source>
        <dbReference type="EMBL" id="RLV71600.1"/>
    </source>
</evidence>
<evidence type="ECO:0000313" key="2">
    <source>
        <dbReference type="EMBL" id="RLV76269.1"/>
    </source>
</evidence>
<dbReference type="EMBL" id="QYCY01000004">
    <property type="protein sequence ID" value="RLV71600.1"/>
    <property type="molecule type" value="Genomic_DNA"/>
</dbReference>
<accession>A0A3L8R8Z4</accession>
<protein>
    <submittedName>
        <fullName evidence="2">Uncharacterized protein</fullName>
    </submittedName>
</protein>
<proteinExistence type="predicted"/>
<comment type="caution">
    <text evidence="2">The sequence shown here is derived from an EMBL/GenBank/DDBJ whole genome shotgun (WGS) entry which is preliminary data.</text>
</comment>
<name>A0A3L8R8Z4_STRRN</name>